<keyword evidence="2" id="KW-1185">Reference proteome</keyword>
<name>A0ABR7E610_9BACT</name>
<sequence>MIVDRERKIIYLHNPKCGGTFLRDIYIEKYGKTDATKWWKLFSKEYGTDLGHITYDDLPRFITEWEDYRIVTMIRNPYNRFYSGIKELKKQLAPFNFCSIKNFRYFYEKEWLSLNKYQKIYELLRSICPGTYTGLLVKLNLASPEDSCKYISSLKRSKQDVFLRNKRIPWIAPQSNYMADKVEILRYESESDWEKLLDTFGLSAYKDRLAIAKDYAIPDDIRKKIEKLYPEDWELFLMYENK</sequence>
<reference evidence="1 2" key="1">
    <citation type="submission" date="2020-08" db="EMBL/GenBank/DDBJ databases">
        <title>Genome public.</title>
        <authorList>
            <person name="Liu C."/>
            <person name="Sun Q."/>
        </authorList>
    </citation>
    <scope>NUCLEOTIDE SEQUENCE [LARGE SCALE GENOMIC DNA]</scope>
    <source>
        <strain evidence="1 2">BX2</strain>
    </source>
</reference>
<comment type="caution">
    <text evidence="1">The sequence shown here is derived from an EMBL/GenBank/DDBJ whole genome shotgun (WGS) entry which is preliminary data.</text>
</comment>
<dbReference type="SUPFAM" id="SSF52540">
    <property type="entry name" value="P-loop containing nucleoside triphosphate hydrolases"/>
    <property type="match status" value="1"/>
</dbReference>
<proteinExistence type="predicted"/>
<dbReference type="EMBL" id="JACOOI010000027">
    <property type="protein sequence ID" value="MBC5645215.1"/>
    <property type="molecule type" value="Genomic_DNA"/>
</dbReference>
<dbReference type="Proteomes" id="UP000644010">
    <property type="component" value="Unassembled WGS sequence"/>
</dbReference>
<evidence type="ECO:0000313" key="2">
    <source>
        <dbReference type="Proteomes" id="UP000644010"/>
    </source>
</evidence>
<evidence type="ECO:0000313" key="1">
    <source>
        <dbReference type="EMBL" id="MBC5645215.1"/>
    </source>
</evidence>
<gene>
    <name evidence="1" type="ORF">H8S77_20230</name>
</gene>
<dbReference type="InterPro" id="IPR027417">
    <property type="entry name" value="P-loop_NTPase"/>
</dbReference>
<dbReference type="RefSeq" id="WP_186960940.1">
    <property type="nucleotide sequence ID" value="NZ_JACOOI010000027.1"/>
</dbReference>
<accession>A0ABR7E610</accession>
<protein>
    <submittedName>
        <fullName evidence="1">Sulfotransferase family 2 domain-containing protein</fullName>
    </submittedName>
</protein>
<dbReference type="Gene3D" id="3.40.50.300">
    <property type="entry name" value="P-loop containing nucleotide triphosphate hydrolases"/>
    <property type="match status" value="1"/>
</dbReference>
<organism evidence="1 2">
    <name type="scientific">Parabacteroides segnis</name>
    <dbReference type="NCBI Taxonomy" id="2763058"/>
    <lineage>
        <taxon>Bacteria</taxon>
        <taxon>Pseudomonadati</taxon>
        <taxon>Bacteroidota</taxon>
        <taxon>Bacteroidia</taxon>
        <taxon>Bacteroidales</taxon>
        <taxon>Tannerellaceae</taxon>
        <taxon>Parabacteroides</taxon>
    </lineage>
</organism>